<dbReference type="SUPFAM" id="SSF49785">
    <property type="entry name" value="Galactose-binding domain-like"/>
    <property type="match status" value="1"/>
</dbReference>
<sequence>MTAGNNGASTPEDDDPFGYLYADGQAAGATPPNGGGGYGYPGRSSSYQQVRPVGERQYGQHGAGQQAPPQNAHYAAPETLPGGQQRRQQYADDGRGGGRGPNTRGLLIGAVAVVAAVVIGIGVAMLTNNGEDDPNSGGNQAGSSAGSGADGGQEQPNDKPDQNAGAEVKLPKEDAKALTFTSGLSTAKEVPGAQADGGTYVAGFNTVGAKVSWTFSMKKAGDYKLRVRYGIPGEDADATLVVNGKPNTQPLGMKNFINSPKGDWEKGWQSTWAPVSLHKGTNVVEITCGESNKCDANLDQVWLEKG</sequence>
<evidence type="ECO:0000259" key="3">
    <source>
        <dbReference type="PROSITE" id="PS51175"/>
    </source>
</evidence>
<feature type="domain" description="CBM6" evidence="3">
    <location>
        <begin position="168"/>
        <end position="304"/>
    </location>
</feature>
<dbReference type="AlphaFoldDB" id="A0A964USR4"/>
<dbReference type="GO" id="GO:0030246">
    <property type="term" value="F:carbohydrate binding"/>
    <property type="evidence" value="ECO:0007669"/>
    <property type="project" value="InterPro"/>
</dbReference>
<dbReference type="RefSeq" id="WP_161701646.1">
    <property type="nucleotide sequence ID" value="NZ_JAAAHS010000236.1"/>
</dbReference>
<dbReference type="Proteomes" id="UP000598297">
    <property type="component" value="Unassembled WGS sequence"/>
</dbReference>
<dbReference type="Gene3D" id="2.60.120.260">
    <property type="entry name" value="Galactose-binding domain-like"/>
    <property type="match status" value="1"/>
</dbReference>
<accession>A0A964USR4</accession>
<keyword evidence="2" id="KW-0812">Transmembrane</keyword>
<gene>
    <name evidence="4" type="ORF">GUY60_25100</name>
</gene>
<organism evidence="4 5">
    <name type="scientific">Streptomyces boluensis</name>
    <dbReference type="NCBI Taxonomy" id="1775135"/>
    <lineage>
        <taxon>Bacteria</taxon>
        <taxon>Bacillati</taxon>
        <taxon>Actinomycetota</taxon>
        <taxon>Actinomycetes</taxon>
        <taxon>Kitasatosporales</taxon>
        <taxon>Streptomycetaceae</taxon>
        <taxon>Streptomyces</taxon>
    </lineage>
</organism>
<dbReference type="EMBL" id="JAAAHS010000236">
    <property type="protein sequence ID" value="NBE54641.1"/>
    <property type="molecule type" value="Genomic_DNA"/>
</dbReference>
<feature type="transmembrane region" description="Helical" evidence="2">
    <location>
        <begin position="105"/>
        <end position="126"/>
    </location>
</feature>
<dbReference type="InterPro" id="IPR005084">
    <property type="entry name" value="CBM6"/>
</dbReference>
<dbReference type="OrthoDB" id="190883at2"/>
<keyword evidence="2" id="KW-0472">Membrane</keyword>
<feature type="region of interest" description="Disordered" evidence="1">
    <location>
        <begin position="130"/>
        <end position="165"/>
    </location>
</feature>
<evidence type="ECO:0000313" key="5">
    <source>
        <dbReference type="Proteomes" id="UP000598297"/>
    </source>
</evidence>
<protein>
    <submittedName>
        <fullName evidence="4">Carbohydrate-binding protein</fullName>
    </submittedName>
</protein>
<proteinExistence type="predicted"/>
<feature type="compositionally biased region" description="Low complexity" evidence="1">
    <location>
        <begin position="135"/>
        <end position="147"/>
    </location>
</feature>
<name>A0A964USR4_9ACTN</name>
<keyword evidence="5" id="KW-1185">Reference proteome</keyword>
<dbReference type="InterPro" id="IPR008979">
    <property type="entry name" value="Galactose-bd-like_sf"/>
</dbReference>
<feature type="compositionally biased region" description="Low complexity" evidence="1">
    <location>
        <begin position="57"/>
        <end position="73"/>
    </location>
</feature>
<evidence type="ECO:0000256" key="2">
    <source>
        <dbReference type="SAM" id="Phobius"/>
    </source>
</evidence>
<comment type="caution">
    <text evidence="4">The sequence shown here is derived from an EMBL/GenBank/DDBJ whole genome shotgun (WGS) entry which is preliminary data.</text>
</comment>
<dbReference type="Pfam" id="PF16990">
    <property type="entry name" value="CBM_35"/>
    <property type="match status" value="1"/>
</dbReference>
<evidence type="ECO:0000313" key="4">
    <source>
        <dbReference type="EMBL" id="NBE54641.1"/>
    </source>
</evidence>
<evidence type="ECO:0000256" key="1">
    <source>
        <dbReference type="SAM" id="MobiDB-lite"/>
    </source>
</evidence>
<feature type="region of interest" description="Disordered" evidence="1">
    <location>
        <begin position="1"/>
        <end position="101"/>
    </location>
</feature>
<reference evidence="4" key="1">
    <citation type="submission" date="2020-01" db="EMBL/GenBank/DDBJ databases">
        <title>Whole-genome analyses of novel actinobacteria.</title>
        <authorList>
            <person name="Sahin N."/>
        </authorList>
    </citation>
    <scope>NUCLEOTIDE SEQUENCE</scope>
    <source>
        <strain evidence="4">YC537</strain>
    </source>
</reference>
<keyword evidence="2" id="KW-1133">Transmembrane helix</keyword>
<dbReference type="PROSITE" id="PS51175">
    <property type="entry name" value="CBM6"/>
    <property type="match status" value="1"/>
</dbReference>